<accession>A0A6C1U429</accession>
<comment type="caution">
    <text evidence="2">The sequence shown here is derived from an EMBL/GenBank/DDBJ whole genome shotgun (WGS) entry which is preliminary data.</text>
</comment>
<feature type="transmembrane region" description="Helical" evidence="1">
    <location>
        <begin position="56"/>
        <end position="74"/>
    </location>
</feature>
<sequence>PNFIVSKKNHKNTVCKLILGVFVLSVGLYVADYFLMEQKLFNPMKGVLPQDNFVNLVIAAVLTIVIVYALFQLLKSPQEPPLSTVNEMMNENLKPLMQNKPRTT</sequence>
<feature type="transmembrane region" description="Helical" evidence="1">
    <location>
        <begin position="17"/>
        <end position="36"/>
    </location>
</feature>
<evidence type="ECO:0000256" key="1">
    <source>
        <dbReference type="SAM" id="Phobius"/>
    </source>
</evidence>
<feature type="non-terminal residue" evidence="2">
    <location>
        <position position="1"/>
    </location>
</feature>
<organism evidence="2">
    <name type="scientific">Wolbachia pipientis</name>
    <dbReference type="NCBI Taxonomy" id="955"/>
    <lineage>
        <taxon>Bacteria</taxon>
        <taxon>Pseudomonadati</taxon>
        <taxon>Pseudomonadota</taxon>
        <taxon>Alphaproteobacteria</taxon>
        <taxon>Rickettsiales</taxon>
        <taxon>Anaplasmataceae</taxon>
        <taxon>Wolbachieae</taxon>
        <taxon>Wolbachia</taxon>
    </lineage>
</organism>
<keyword evidence="1" id="KW-0472">Membrane</keyword>
<name>A0A6C1U429_WOLPI</name>
<reference evidence="2" key="1">
    <citation type="submission" date="2019-07" db="EMBL/GenBank/DDBJ databases">
        <title>Genome assemblies of Wolbachia strains wAlbA and wAlbB in wild caught Aedes albopictus specimens.</title>
        <authorList>
            <person name="Kulkarni A."/>
            <person name="Yu W."/>
            <person name="Xue R.-D."/>
            <person name="Ma Y."/>
            <person name="Xu J."/>
        </authorList>
    </citation>
    <scope>NUCLEOTIDE SEQUENCE</scope>
    <source>
        <strain evidence="2">HN2016</strain>
    </source>
</reference>
<protein>
    <submittedName>
        <fullName evidence="2">Uncharacterized protein</fullName>
    </submittedName>
</protein>
<dbReference type="EMBL" id="NWVJ02000056">
    <property type="protein sequence ID" value="TVS98653.1"/>
    <property type="molecule type" value="Genomic_DNA"/>
</dbReference>
<keyword evidence="1" id="KW-0812">Transmembrane</keyword>
<proteinExistence type="predicted"/>
<keyword evidence="1" id="KW-1133">Transmembrane helix</keyword>
<dbReference type="AlphaFoldDB" id="A0A6C1U429"/>
<dbReference type="Proteomes" id="UP000218080">
    <property type="component" value="Unassembled WGS sequence"/>
</dbReference>
<evidence type="ECO:0000313" key="2">
    <source>
        <dbReference type="EMBL" id="TVS98653.1"/>
    </source>
</evidence>
<gene>
    <name evidence="2" type="ORF">COM42_001230</name>
</gene>